<dbReference type="PANTHER" id="PTHR10663">
    <property type="entry name" value="GUANYL-NUCLEOTIDE EXCHANGE FACTOR"/>
    <property type="match status" value="1"/>
</dbReference>
<evidence type="ECO:0000259" key="2">
    <source>
        <dbReference type="PROSITE" id="PS50190"/>
    </source>
</evidence>
<dbReference type="PANTHER" id="PTHR10663:SF388">
    <property type="entry name" value="GOLGI-SPECIFIC BREFELDIN A-RESISTANCE GUANINE NUCLEOTIDE EXCHANGE FACTOR 1"/>
    <property type="match status" value="1"/>
</dbReference>
<proteinExistence type="predicted"/>
<gene>
    <name evidence="3" type="ORF">D9615_001681</name>
</gene>
<dbReference type="Proteomes" id="UP000565441">
    <property type="component" value="Unassembled WGS sequence"/>
</dbReference>
<dbReference type="SUPFAM" id="SSF48371">
    <property type="entry name" value="ARM repeat"/>
    <property type="match status" value="1"/>
</dbReference>
<comment type="caution">
    <text evidence="3">The sequence shown here is derived from an EMBL/GenBank/DDBJ whole genome shotgun (WGS) entry which is preliminary data.</text>
</comment>
<dbReference type="CDD" id="cd00171">
    <property type="entry name" value="Sec7"/>
    <property type="match status" value="1"/>
</dbReference>
<feature type="region of interest" description="Disordered" evidence="1">
    <location>
        <begin position="1258"/>
        <end position="1281"/>
    </location>
</feature>
<dbReference type="Gene3D" id="1.10.220.20">
    <property type="match status" value="1"/>
</dbReference>
<dbReference type="InterPro" id="IPR035999">
    <property type="entry name" value="Sec7_dom_sf"/>
</dbReference>
<feature type="domain" description="SEC7" evidence="2">
    <location>
        <begin position="584"/>
        <end position="776"/>
    </location>
</feature>
<keyword evidence="4" id="KW-1185">Reference proteome</keyword>
<dbReference type="GO" id="GO:0005794">
    <property type="term" value="C:Golgi apparatus"/>
    <property type="evidence" value="ECO:0007669"/>
    <property type="project" value="UniProtKB-ARBA"/>
</dbReference>
<dbReference type="Gene3D" id="1.10.1000.11">
    <property type="entry name" value="Arf Nucleotide-binding Site Opener,domain 2"/>
    <property type="match status" value="1"/>
</dbReference>
<evidence type="ECO:0000256" key="1">
    <source>
        <dbReference type="SAM" id="MobiDB-lite"/>
    </source>
</evidence>
<organism evidence="3 4">
    <name type="scientific">Tricholomella constricta</name>
    <dbReference type="NCBI Taxonomy" id="117010"/>
    <lineage>
        <taxon>Eukaryota</taxon>
        <taxon>Fungi</taxon>
        <taxon>Dikarya</taxon>
        <taxon>Basidiomycota</taxon>
        <taxon>Agaricomycotina</taxon>
        <taxon>Agaricomycetes</taxon>
        <taxon>Agaricomycetidae</taxon>
        <taxon>Agaricales</taxon>
        <taxon>Tricholomatineae</taxon>
        <taxon>Lyophyllaceae</taxon>
        <taxon>Tricholomella</taxon>
    </lineage>
</organism>
<dbReference type="OrthoDB" id="10258608at2759"/>
<evidence type="ECO:0000313" key="4">
    <source>
        <dbReference type="Proteomes" id="UP000565441"/>
    </source>
</evidence>
<dbReference type="InterPro" id="IPR000904">
    <property type="entry name" value="Sec7_dom"/>
</dbReference>
<dbReference type="InterPro" id="IPR056604">
    <property type="entry name" value="GBF1-like_TPR"/>
</dbReference>
<evidence type="ECO:0000313" key="3">
    <source>
        <dbReference type="EMBL" id="KAF5386877.1"/>
    </source>
</evidence>
<dbReference type="EMBL" id="JAACJP010000002">
    <property type="protein sequence ID" value="KAF5386877.1"/>
    <property type="molecule type" value="Genomic_DNA"/>
</dbReference>
<dbReference type="InterPro" id="IPR023394">
    <property type="entry name" value="Sec7_C_sf"/>
</dbReference>
<feature type="region of interest" description="Disordered" evidence="1">
    <location>
        <begin position="436"/>
        <end position="472"/>
    </location>
</feature>
<dbReference type="GO" id="GO:0005085">
    <property type="term" value="F:guanyl-nucleotide exchange factor activity"/>
    <property type="evidence" value="ECO:0007669"/>
    <property type="project" value="InterPro"/>
</dbReference>
<name>A0A8H5HP21_9AGAR</name>
<reference evidence="3 4" key="1">
    <citation type="journal article" date="2020" name="ISME J.">
        <title>Uncovering the hidden diversity of litter-decomposition mechanisms in mushroom-forming fungi.</title>
        <authorList>
            <person name="Floudas D."/>
            <person name="Bentzer J."/>
            <person name="Ahren D."/>
            <person name="Johansson T."/>
            <person name="Persson P."/>
            <person name="Tunlid A."/>
        </authorList>
    </citation>
    <scope>NUCLEOTIDE SEQUENCE [LARGE SCALE GENOMIC DNA]</scope>
    <source>
        <strain evidence="3 4">CBS 661.87</strain>
    </source>
</reference>
<dbReference type="PROSITE" id="PS50190">
    <property type="entry name" value="SEC7"/>
    <property type="match status" value="1"/>
</dbReference>
<protein>
    <recommendedName>
        <fullName evidence="2">SEC7 domain-containing protein</fullName>
    </recommendedName>
</protein>
<dbReference type="Pfam" id="PF23325">
    <property type="entry name" value="TPR_28"/>
    <property type="match status" value="1"/>
</dbReference>
<dbReference type="GO" id="GO:0032012">
    <property type="term" value="P:regulation of ARF protein signal transduction"/>
    <property type="evidence" value="ECO:0007669"/>
    <property type="project" value="InterPro"/>
</dbReference>
<dbReference type="InterPro" id="IPR016024">
    <property type="entry name" value="ARM-type_fold"/>
</dbReference>
<dbReference type="SUPFAM" id="SSF48425">
    <property type="entry name" value="Sec7 domain"/>
    <property type="match status" value="1"/>
</dbReference>
<dbReference type="SMART" id="SM00222">
    <property type="entry name" value="Sec7"/>
    <property type="match status" value="1"/>
</dbReference>
<dbReference type="FunFam" id="1.10.1000.11:FF:000002">
    <property type="entry name" value="Cytohesin 1"/>
    <property type="match status" value="1"/>
</dbReference>
<sequence length="1512" mass="167879">MTSSGPTTKTRQAVSHKHVLYSEILSVTTAMRKNSRWASSTHFVSAKDSTLGSNLGLRISTSPYAAQVSGRNNREAELMGGFQELKRAVRDIEDITVVELPVILAPFFAIIRSPLSTGPITSAALSALHSLFVCGLISKSSIALEQALVELSSTVSHCKFEASDSSGDEVVLLRIMAVIEDCLCGDMGSVLGDIEVCEMLETVLTTCCQIRLSETLRRSAENTMHALVRTVFSRLHHLDPEKEEAKLRTADEDVQEGEIKMTVATEPEPREKVASDSQEVTSETLLEPEETIIPQTPTTPHIDRPQYGLPSIIELLRVLINVLDPNDQQHTDSTRLIALGILNAAFEESGSRIADFPSLEALVLDPGCKFLFQLARSDNTSVLHLALRTISTIFDTTRKHLKLQQELFLAFTIDRLALPLSPHPTKGPYVAAAKKPYAASPRPSTPRPGTPAMPNSNSSTGGDAPDPEYEKGTAVPSRILVAPARGETRNLILETLSQISRHPSFMVDLYANYDCDVNCENLFERLIEFLTKAVYPSDSNIEDPLQRNAQYLCLDLLLAFVNDMAARAEGSTENWPSEFPTPESLIQTKSQKKLILTGAARFNTKPKSGIAFLEENKLIYTDLSEEITKAHSLASFLKGCTKLDKRLLGDFISKPDNIDILKAFIGLFDFKNKPIAEAMRELLESFRLPGEAQQISRITETFASIYFASGPEEIKNEDAVYVLAYSVIMLNTDLHNPQVRKRMTIEDYQKNLRGVNDGASFTSEFLQNIYDSIRKREIVMPEEHTGQLGFEYAWKELLARSRQAGDFMICNSSHFDVDMFKIVWKPVISAIAHAFISFEEEYIIQRSIAGFRQCATLAGHFRLPDVFDFVVVSLSEATSLLSDSLPVRVPNYPVIEIEGQPITVSNLSVKFGTNFKGQLAAVVLFNIVNGNGNALREGWTQIFEMFQNLFLHSLLPTRMLQMEDFLGGVSMIPLRGSQPPRPTTRSDGGLLSALSSYLMTPYGSSVETLVPDATDADVENTLCTIDCITSCRLDELYSQIMQLDLDALVAAVRALEALAHERTVARLKQESDDGLTQSDDAFSLPYDPASIFLLETMVSISRQAPQHIEELWPIVFEHLSALLSASTQYSVLLIERAVVSLLRVCLILAQKPSLRDQIYVSFDLLSGLPPNIASSVGEQVVSGVILIIQDRDIISSQTEWNLVFALIRSTIFNSEAARMSFDLITSLVSDGPAQFITADNFPGLTTILDDFATIAGTSTESRQQRGRRADPPTSSNSPPIARGKMAIDLLFNLHKFLPQLLDSSHLPKHQAWRQLCLPLLASLSRQSASAAREVRHNAIGQLQRALLGPHIIFEEADHTQVEEIFNRVIFPLLDDLLKPEVFQKDPQGMPETRLRASALLCKAFMHLDMREGQAKADFRIIWIQILDLLDRLMNIDKGDQLYEAVPESLKNVVLVMNAVGILVPPPSSEHDERDERQRTLWTATQERMERFLPGFLEDVIPPPPHSSEVDAS</sequence>
<accession>A0A8H5HP21</accession>
<dbReference type="Pfam" id="PF12783">
    <property type="entry name" value="Sec7-like_HUS"/>
    <property type="match status" value="2"/>
</dbReference>
<dbReference type="GO" id="GO:0016192">
    <property type="term" value="P:vesicle-mediated transport"/>
    <property type="evidence" value="ECO:0007669"/>
    <property type="project" value="UniProtKB-ARBA"/>
</dbReference>
<dbReference type="Pfam" id="PF01369">
    <property type="entry name" value="Sec7"/>
    <property type="match status" value="1"/>
</dbReference>
<dbReference type="InterPro" id="IPR032691">
    <property type="entry name" value="Mon2/Sec7/BIG1-like_HUS"/>
</dbReference>